<evidence type="ECO:0000256" key="6">
    <source>
        <dbReference type="ARBA" id="ARBA00023002"/>
    </source>
</evidence>
<evidence type="ECO:0000259" key="10">
    <source>
        <dbReference type="PROSITE" id="PS51330"/>
    </source>
</evidence>
<dbReference type="PROSITE" id="PS51330">
    <property type="entry name" value="DHFR_2"/>
    <property type="match status" value="1"/>
</dbReference>
<dbReference type="GO" id="GO:0046655">
    <property type="term" value="P:folic acid metabolic process"/>
    <property type="evidence" value="ECO:0007669"/>
    <property type="project" value="TreeGrafter"/>
</dbReference>
<evidence type="ECO:0000256" key="3">
    <source>
        <dbReference type="ARBA" id="ARBA00012856"/>
    </source>
</evidence>
<keyword evidence="6 8" id="KW-0560">Oxidoreductase</keyword>
<dbReference type="CDD" id="cd00209">
    <property type="entry name" value="DHFR"/>
    <property type="match status" value="1"/>
</dbReference>
<dbReference type="InterPro" id="IPR012259">
    <property type="entry name" value="DHFR"/>
</dbReference>
<comment type="catalytic activity">
    <reaction evidence="8">
        <text>(6S)-5,6,7,8-tetrahydrofolate + NADP(+) = 7,8-dihydrofolate + NADPH + H(+)</text>
        <dbReference type="Rhea" id="RHEA:15009"/>
        <dbReference type="ChEBI" id="CHEBI:15378"/>
        <dbReference type="ChEBI" id="CHEBI:57451"/>
        <dbReference type="ChEBI" id="CHEBI:57453"/>
        <dbReference type="ChEBI" id="CHEBI:57783"/>
        <dbReference type="ChEBI" id="CHEBI:58349"/>
        <dbReference type="EC" id="1.5.1.3"/>
    </reaction>
</comment>
<evidence type="ECO:0000256" key="9">
    <source>
        <dbReference type="RuleBase" id="RU004474"/>
    </source>
</evidence>
<dbReference type="GO" id="GO:0046452">
    <property type="term" value="P:dihydrofolate metabolic process"/>
    <property type="evidence" value="ECO:0007669"/>
    <property type="project" value="TreeGrafter"/>
</dbReference>
<keyword evidence="4 8" id="KW-0554">One-carbon metabolism</keyword>
<comment type="similarity">
    <text evidence="2 8 9">Belongs to the dihydrofolate reductase family.</text>
</comment>
<dbReference type="PIRSF" id="PIRSF000194">
    <property type="entry name" value="DHFR"/>
    <property type="match status" value="1"/>
</dbReference>
<dbReference type="EMBL" id="CP053073">
    <property type="protein sequence ID" value="QJR14478.1"/>
    <property type="molecule type" value="Genomic_DNA"/>
</dbReference>
<dbReference type="KEGG" id="upl:DSM104440_01276"/>
<comment type="function">
    <text evidence="7 8">Key enzyme in folate metabolism. Catalyzes an essential reaction for de novo glycine and purine synthesis, and for DNA precursor synthesis.</text>
</comment>
<evidence type="ECO:0000256" key="5">
    <source>
        <dbReference type="ARBA" id="ARBA00022857"/>
    </source>
</evidence>
<reference evidence="11 12" key="1">
    <citation type="submission" date="2020-04" db="EMBL/GenBank/DDBJ databases">
        <title>Usitatibacter rugosus gen. nov., sp. nov. and Usitatibacter palustris sp. nov., novel members of Usitatibacteraceae fam. nov. within the order Nitrosomonadales isolated from soil.</title>
        <authorList>
            <person name="Huber K.J."/>
            <person name="Neumann-Schaal M."/>
            <person name="Geppert A."/>
            <person name="Luckner M."/>
            <person name="Wanner G."/>
            <person name="Overmann J."/>
        </authorList>
    </citation>
    <scope>NUCLEOTIDE SEQUENCE [LARGE SCALE GENOMIC DNA]</scope>
    <source>
        <strain evidence="11 12">Swamp67</strain>
    </source>
</reference>
<proteinExistence type="inferred from homology"/>
<dbReference type="RefSeq" id="WP_171161224.1">
    <property type="nucleotide sequence ID" value="NZ_CP053073.1"/>
</dbReference>
<dbReference type="GO" id="GO:0006730">
    <property type="term" value="P:one-carbon metabolic process"/>
    <property type="evidence" value="ECO:0007669"/>
    <property type="project" value="UniProtKB-KW"/>
</dbReference>
<dbReference type="Proteomes" id="UP000503096">
    <property type="component" value="Chromosome"/>
</dbReference>
<dbReference type="PRINTS" id="PR00070">
    <property type="entry name" value="DHFR"/>
</dbReference>
<dbReference type="PANTHER" id="PTHR48069">
    <property type="entry name" value="DIHYDROFOLATE REDUCTASE"/>
    <property type="match status" value="1"/>
</dbReference>
<evidence type="ECO:0000256" key="4">
    <source>
        <dbReference type="ARBA" id="ARBA00022563"/>
    </source>
</evidence>
<dbReference type="Pfam" id="PF00186">
    <property type="entry name" value="DHFR_1"/>
    <property type="match status" value="1"/>
</dbReference>
<dbReference type="FunFam" id="3.40.430.10:FF:000001">
    <property type="entry name" value="Dihydrofolate reductase"/>
    <property type="match status" value="1"/>
</dbReference>
<dbReference type="SUPFAM" id="SSF53597">
    <property type="entry name" value="Dihydrofolate reductase-like"/>
    <property type="match status" value="1"/>
</dbReference>
<evidence type="ECO:0000313" key="12">
    <source>
        <dbReference type="Proteomes" id="UP000503096"/>
    </source>
</evidence>
<dbReference type="GO" id="GO:0005829">
    <property type="term" value="C:cytosol"/>
    <property type="evidence" value="ECO:0007669"/>
    <property type="project" value="TreeGrafter"/>
</dbReference>
<accession>A0A6M4H6B0</accession>
<gene>
    <name evidence="11" type="primary">dhfrIII</name>
    <name evidence="11" type="ORF">DSM104440_01276</name>
</gene>
<dbReference type="EC" id="1.5.1.3" evidence="3 8"/>
<sequence length="175" mass="19326">MAATRSMIVAMARNRVIGNGNGMPWHLPADLAHFKRLTMGHPIIMGRRTYEAIGKALPGRRNIVVTRTPGLNAPGCEVVDSLAAAWRMAGDSGEVFLIGGGQLYEAALGEVDRIYLTEIDATIEGDTYFPPLVTGEWRETELSRQAPDERHDKAMRWVQLDRITSSDRARRPGAQ</sequence>
<dbReference type="PANTHER" id="PTHR48069:SF3">
    <property type="entry name" value="DIHYDROFOLATE REDUCTASE"/>
    <property type="match status" value="1"/>
</dbReference>
<dbReference type="Gene3D" id="3.40.430.10">
    <property type="entry name" value="Dihydrofolate Reductase, subunit A"/>
    <property type="match status" value="1"/>
</dbReference>
<dbReference type="GO" id="GO:0070401">
    <property type="term" value="F:NADP+ binding"/>
    <property type="evidence" value="ECO:0007669"/>
    <property type="project" value="UniProtKB-ARBA"/>
</dbReference>
<feature type="domain" description="DHFR" evidence="10">
    <location>
        <begin position="4"/>
        <end position="162"/>
    </location>
</feature>
<evidence type="ECO:0000256" key="7">
    <source>
        <dbReference type="ARBA" id="ARBA00025067"/>
    </source>
</evidence>
<dbReference type="UniPathway" id="UPA00077">
    <property type="reaction ID" value="UER00158"/>
</dbReference>
<dbReference type="InterPro" id="IPR001796">
    <property type="entry name" value="DHFR_dom"/>
</dbReference>
<evidence type="ECO:0000313" key="11">
    <source>
        <dbReference type="EMBL" id="QJR14478.1"/>
    </source>
</evidence>
<evidence type="ECO:0000256" key="8">
    <source>
        <dbReference type="PIRNR" id="PIRNR000194"/>
    </source>
</evidence>
<dbReference type="GO" id="GO:0046654">
    <property type="term" value="P:tetrahydrofolate biosynthetic process"/>
    <property type="evidence" value="ECO:0007669"/>
    <property type="project" value="UniProtKB-UniPathway"/>
</dbReference>
<dbReference type="FunCoup" id="A0A6M4H6B0">
    <property type="interactions" value="490"/>
</dbReference>
<dbReference type="PROSITE" id="PS00075">
    <property type="entry name" value="DHFR_1"/>
    <property type="match status" value="1"/>
</dbReference>
<keyword evidence="5 8" id="KW-0521">NADP</keyword>
<organism evidence="11 12">
    <name type="scientific">Usitatibacter palustris</name>
    <dbReference type="NCBI Taxonomy" id="2732487"/>
    <lineage>
        <taxon>Bacteria</taxon>
        <taxon>Pseudomonadati</taxon>
        <taxon>Pseudomonadota</taxon>
        <taxon>Betaproteobacteria</taxon>
        <taxon>Nitrosomonadales</taxon>
        <taxon>Usitatibacteraceae</taxon>
        <taxon>Usitatibacter</taxon>
    </lineage>
</organism>
<protein>
    <recommendedName>
        <fullName evidence="3 8">Dihydrofolate reductase</fullName>
        <ecNumber evidence="3 8">1.5.1.3</ecNumber>
    </recommendedName>
</protein>
<dbReference type="InParanoid" id="A0A6M4H6B0"/>
<evidence type="ECO:0000256" key="2">
    <source>
        <dbReference type="ARBA" id="ARBA00009539"/>
    </source>
</evidence>
<dbReference type="InterPro" id="IPR017925">
    <property type="entry name" value="DHFR_CS"/>
</dbReference>
<dbReference type="AlphaFoldDB" id="A0A6M4H6B0"/>
<name>A0A6M4H6B0_9PROT</name>
<dbReference type="GO" id="GO:0004146">
    <property type="term" value="F:dihydrofolate reductase activity"/>
    <property type="evidence" value="ECO:0007669"/>
    <property type="project" value="UniProtKB-EC"/>
</dbReference>
<evidence type="ECO:0000256" key="1">
    <source>
        <dbReference type="ARBA" id="ARBA00004903"/>
    </source>
</evidence>
<dbReference type="InterPro" id="IPR024072">
    <property type="entry name" value="DHFR-like_dom_sf"/>
</dbReference>
<keyword evidence="12" id="KW-1185">Reference proteome</keyword>
<comment type="pathway">
    <text evidence="1 8">Cofactor biosynthesis; tetrahydrofolate biosynthesis; 5,6,7,8-tetrahydrofolate from 7,8-dihydrofolate: step 1/1.</text>
</comment>